<keyword evidence="4" id="KW-0716">Sensory transduction</keyword>
<keyword evidence="10 14" id="KW-0472">Membrane</keyword>
<dbReference type="PRINTS" id="PR00251">
    <property type="entry name" value="BACTRLOPSIN"/>
</dbReference>
<evidence type="ECO:0000256" key="4">
    <source>
        <dbReference type="ARBA" id="ARBA00022606"/>
    </source>
</evidence>
<evidence type="ECO:0000256" key="13">
    <source>
        <dbReference type="ARBA" id="ARBA00078035"/>
    </source>
</evidence>
<feature type="transmembrane region" description="Helical" evidence="14">
    <location>
        <begin position="63"/>
        <end position="81"/>
    </location>
</feature>
<feature type="transmembrane region" description="Helical" evidence="14">
    <location>
        <begin position="172"/>
        <end position="190"/>
    </location>
</feature>
<keyword evidence="3" id="KW-0600">Photoreceptor protein</keyword>
<evidence type="ECO:0000256" key="5">
    <source>
        <dbReference type="ARBA" id="ARBA00022692"/>
    </source>
</evidence>
<evidence type="ECO:0000256" key="12">
    <source>
        <dbReference type="ARBA" id="ARBA00069581"/>
    </source>
</evidence>
<evidence type="ECO:0000256" key="14">
    <source>
        <dbReference type="SAM" id="Phobius"/>
    </source>
</evidence>
<dbReference type="SMART" id="SM01021">
    <property type="entry name" value="Bac_rhodopsin"/>
    <property type="match status" value="1"/>
</dbReference>
<organism evidence="15 16">
    <name type="scientific">Dactylonectria estremocensis</name>
    <dbReference type="NCBI Taxonomy" id="1079267"/>
    <lineage>
        <taxon>Eukaryota</taxon>
        <taxon>Fungi</taxon>
        <taxon>Dikarya</taxon>
        <taxon>Ascomycota</taxon>
        <taxon>Pezizomycotina</taxon>
        <taxon>Sordariomycetes</taxon>
        <taxon>Hypocreomycetidae</taxon>
        <taxon>Hypocreales</taxon>
        <taxon>Nectriaceae</taxon>
        <taxon>Dactylonectria</taxon>
    </lineage>
</organism>
<sequence>MIASHTTTHVPVVPLPTVLPNQDVYQSASHDGIRALWVVFVLMVISSAVFALLSWNVPVSRRVFHVITTLTTIISAISYFAMASGHASGYNCTTHTDHHNKHVPDTYHDVCRQVLWARYVDWALTFPLLLTELFLLAGIDGAHTLMAVVANVIMVLTGMFSAFGKTHTAQKWGWYAISCISFLFVIWHVAVQGTRVGSNRDNNVTKLFGSLAAFSVILWAVYIVVWGVSAGAKKTTVDTEIITYAVLDVLSKAVLGLWLLFASRKYRDTVAEVGGYWTYGFGTDGRIRIGQNGDDA</sequence>
<name>A0A9P9EM12_9HYPO</name>
<dbReference type="InterPro" id="IPR001425">
    <property type="entry name" value="Arc/bac/fun_rhodopsins"/>
</dbReference>
<keyword evidence="6" id="KW-0681">Retinal protein</keyword>
<comment type="caution">
    <text evidence="15">The sequence shown here is derived from an EMBL/GenBank/DDBJ whole genome shotgun (WGS) entry which is preliminary data.</text>
</comment>
<evidence type="ECO:0000256" key="6">
    <source>
        <dbReference type="ARBA" id="ARBA00022925"/>
    </source>
</evidence>
<keyword evidence="11" id="KW-0675">Receptor</keyword>
<evidence type="ECO:0000256" key="10">
    <source>
        <dbReference type="ARBA" id="ARBA00023136"/>
    </source>
</evidence>
<dbReference type="PANTHER" id="PTHR28286:SF2">
    <property type="entry name" value="BACTERIORHODOPSIN _OPSIN, NOPA (EUROFUNG)"/>
    <property type="match status" value="1"/>
</dbReference>
<dbReference type="CDD" id="cd15028">
    <property type="entry name" value="7tm_Opsin-1_euk"/>
    <property type="match status" value="1"/>
</dbReference>
<dbReference type="FunFam" id="1.20.1070.10:FF:000160">
    <property type="entry name" value="Related to Opsin-1"/>
    <property type="match status" value="1"/>
</dbReference>
<evidence type="ECO:0000256" key="7">
    <source>
        <dbReference type="ARBA" id="ARBA00022989"/>
    </source>
</evidence>
<dbReference type="SUPFAM" id="SSF81321">
    <property type="entry name" value="Family A G protein-coupled receptor-like"/>
    <property type="match status" value="1"/>
</dbReference>
<reference evidence="15" key="1">
    <citation type="journal article" date="2021" name="Nat. Commun.">
        <title>Genetic determinants of endophytism in the Arabidopsis root mycobiome.</title>
        <authorList>
            <person name="Mesny F."/>
            <person name="Miyauchi S."/>
            <person name="Thiergart T."/>
            <person name="Pickel B."/>
            <person name="Atanasova L."/>
            <person name="Karlsson M."/>
            <person name="Huettel B."/>
            <person name="Barry K.W."/>
            <person name="Haridas S."/>
            <person name="Chen C."/>
            <person name="Bauer D."/>
            <person name="Andreopoulos W."/>
            <person name="Pangilinan J."/>
            <person name="LaButti K."/>
            <person name="Riley R."/>
            <person name="Lipzen A."/>
            <person name="Clum A."/>
            <person name="Drula E."/>
            <person name="Henrissat B."/>
            <person name="Kohler A."/>
            <person name="Grigoriev I.V."/>
            <person name="Martin F.M."/>
            <person name="Hacquard S."/>
        </authorList>
    </citation>
    <scope>NUCLEOTIDE SEQUENCE</scope>
    <source>
        <strain evidence="15">MPI-CAGE-AT-0021</strain>
    </source>
</reference>
<evidence type="ECO:0000256" key="9">
    <source>
        <dbReference type="ARBA" id="ARBA00023016"/>
    </source>
</evidence>
<dbReference type="PANTHER" id="PTHR28286">
    <property type="match status" value="1"/>
</dbReference>
<keyword evidence="16" id="KW-1185">Reference proteome</keyword>
<dbReference type="EMBL" id="JAGMUU010000013">
    <property type="protein sequence ID" value="KAH7140143.1"/>
    <property type="molecule type" value="Genomic_DNA"/>
</dbReference>
<dbReference type="GO" id="GO:0007602">
    <property type="term" value="P:phototransduction"/>
    <property type="evidence" value="ECO:0007669"/>
    <property type="project" value="UniProtKB-KW"/>
</dbReference>
<feature type="transmembrane region" description="Helical" evidence="14">
    <location>
        <begin position="119"/>
        <end position="139"/>
    </location>
</feature>
<evidence type="ECO:0000256" key="3">
    <source>
        <dbReference type="ARBA" id="ARBA00022543"/>
    </source>
</evidence>
<feature type="transmembrane region" description="Helical" evidence="14">
    <location>
        <begin position="241"/>
        <end position="261"/>
    </location>
</feature>
<comment type="subcellular location">
    <subcellularLocation>
        <location evidence="1">Membrane</location>
        <topology evidence="1">Multi-pass membrane protein</topology>
    </subcellularLocation>
</comment>
<dbReference type="Pfam" id="PF01036">
    <property type="entry name" value="Bac_rhodopsin"/>
    <property type="match status" value="1"/>
</dbReference>
<evidence type="ECO:0000313" key="16">
    <source>
        <dbReference type="Proteomes" id="UP000717696"/>
    </source>
</evidence>
<keyword evidence="5 14" id="KW-0812">Transmembrane</keyword>
<evidence type="ECO:0000256" key="8">
    <source>
        <dbReference type="ARBA" id="ARBA00022991"/>
    </source>
</evidence>
<dbReference type="AlphaFoldDB" id="A0A9P9EM12"/>
<dbReference type="Gene3D" id="1.20.1070.10">
    <property type="entry name" value="Rhodopsin 7-helix transmembrane proteins"/>
    <property type="match status" value="1"/>
</dbReference>
<gene>
    <name evidence="15" type="ORF">B0J13DRAFT_585953</name>
</gene>
<comment type="similarity">
    <text evidence="2">Belongs to the archaeal/bacterial/fungal opsin family.</text>
</comment>
<keyword evidence="8" id="KW-0157">Chromophore</keyword>
<evidence type="ECO:0000313" key="15">
    <source>
        <dbReference type="EMBL" id="KAH7140143.1"/>
    </source>
</evidence>
<dbReference type="OrthoDB" id="10261467at2759"/>
<dbReference type="GO" id="GO:0009881">
    <property type="term" value="F:photoreceptor activity"/>
    <property type="evidence" value="ECO:0007669"/>
    <property type="project" value="UniProtKB-KW"/>
</dbReference>
<dbReference type="GO" id="GO:0005783">
    <property type="term" value="C:endoplasmic reticulum"/>
    <property type="evidence" value="ECO:0007669"/>
    <property type="project" value="TreeGrafter"/>
</dbReference>
<feature type="transmembrane region" description="Helical" evidence="14">
    <location>
        <begin position="210"/>
        <end position="229"/>
    </location>
</feature>
<evidence type="ECO:0000256" key="2">
    <source>
        <dbReference type="ARBA" id="ARBA00008130"/>
    </source>
</evidence>
<keyword evidence="9" id="KW-0346">Stress response</keyword>
<feature type="transmembrane region" description="Helical" evidence="14">
    <location>
        <begin position="35"/>
        <end position="57"/>
    </location>
</feature>
<keyword evidence="7 14" id="KW-1133">Transmembrane helix</keyword>
<evidence type="ECO:0000256" key="11">
    <source>
        <dbReference type="ARBA" id="ARBA00023170"/>
    </source>
</evidence>
<feature type="transmembrane region" description="Helical" evidence="14">
    <location>
        <begin position="145"/>
        <end position="163"/>
    </location>
</feature>
<proteinExistence type="inferred from homology"/>
<protein>
    <recommendedName>
        <fullName evidence="12">Opsin-like protein carO</fullName>
    </recommendedName>
    <alternativeName>
        <fullName evidence="13">Carotenoid biosynthesis cluster protein O</fullName>
    </alternativeName>
</protein>
<evidence type="ECO:0000256" key="1">
    <source>
        <dbReference type="ARBA" id="ARBA00004141"/>
    </source>
</evidence>
<accession>A0A9P9EM12</accession>
<dbReference type="GO" id="GO:0005886">
    <property type="term" value="C:plasma membrane"/>
    <property type="evidence" value="ECO:0007669"/>
    <property type="project" value="TreeGrafter"/>
</dbReference>
<dbReference type="Proteomes" id="UP000717696">
    <property type="component" value="Unassembled WGS sequence"/>
</dbReference>